<evidence type="ECO:0000259" key="9">
    <source>
        <dbReference type="PROSITE" id="PS50850"/>
    </source>
</evidence>
<dbReference type="PROSITE" id="PS50850">
    <property type="entry name" value="MFS"/>
    <property type="match status" value="1"/>
</dbReference>
<evidence type="ECO:0000256" key="6">
    <source>
        <dbReference type="ARBA" id="ARBA00022989"/>
    </source>
</evidence>
<organism evidence="10 11">
    <name type="scientific">Brevibacterium siliguriense</name>
    <dbReference type="NCBI Taxonomy" id="1136497"/>
    <lineage>
        <taxon>Bacteria</taxon>
        <taxon>Bacillati</taxon>
        <taxon>Actinomycetota</taxon>
        <taxon>Actinomycetes</taxon>
        <taxon>Micrococcales</taxon>
        <taxon>Brevibacteriaceae</taxon>
        <taxon>Brevibacterium</taxon>
    </lineage>
</organism>
<dbReference type="Proteomes" id="UP000199597">
    <property type="component" value="Chromosome I"/>
</dbReference>
<dbReference type="InterPro" id="IPR004638">
    <property type="entry name" value="EmrB-like"/>
</dbReference>
<proteinExistence type="inferred from homology"/>
<accession>A0A1H1Y994</accession>
<evidence type="ECO:0000256" key="1">
    <source>
        <dbReference type="ARBA" id="ARBA00004651"/>
    </source>
</evidence>
<feature type="transmembrane region" description="Helical" evidence="8">
    <location>
        <begin position="84"/>
        <end position="103"/>
    </location>
</feature>
<feature type="transmembrane region" description="Helical" evidence="8">
    <location>
        <begin position="206"/>
        <end position="225"/>
    </location>
</feature>
<reference evidence="11" key="1">
    <citation type="submission" date="2016-10" db="EMBL/GenBank/DDBJ databases">
        <authorList>
            <person name="Varghese N."/>
            <person name="Submissions S."/>
        </authorList>
    </citation>
    <scope>NUCLEOTIDE SEQUENCE [LARGE SCALE GENOMIC DNA]</scope>
    <source>
        <strain evidence="11">DSM 23676</strain>
    </source>
</reference>
<feature type="transmembrane region" description="Helical" evidence="8">
    <location>
        <begin position="339"/>
        <end position="358"/>
    </location>
</feature>
<feature type="transmembrane region" description="Helical" evidence="8">
    <location>
        <begin position="170"/>
        <end position="194"/>
    </location>
</feature>
<keyword evidence="5 8" id="KW-0812">Transmembrane</keyword>
<evidence type="ECO:0000256" key="5">
    <source>
        <dbReference type="ARBA" id="ARBA00022692"/>
    </source>
</evidence>
<dbReference type="InterPro" id="IPR020846">
    <property type="entry name" value="MFS_dom"/>
</dbReference>
<keyword evidence="3" id="KW-0813">Transport</keyword>
<feature type="transmembrane region" description="Helical" evidence="8">
    <location>
        <begin position="18"/>
        <end position="41"/>
    </location>
</feature>
<feature type="transmembrane region" description="Helical" evidence="8">
    <location>
        <begin position="109"/>
        <end position="130"/>
    </location>
</feature>
<dbReference type="NCBIfam" id="TIGR00711">
    <property type="entry name" value="efflux_EmrB"/>
    <property type="match status" value="1"/>
</dbReference>
<dbReference type="Pfam" id="PF07690">
    <property type="entry name" value="MFS_1"/>
    <property type="match status" value="1"/>
</dbReference>
<protein>
    <submittedName>
        <fullName evidence="10">Drug resistance transporter, EmrB/QacA subfamily</fullName>
    </submittedName>
</protein>
<evidence type="ECO:0000256" key="8">
    <source>
        <dbReference type="SAM" id="Phobius"/>
    </source>
</evidence>
<evidence type="ECO:0000256" key="2">
    <source>
        <dbReference type="ARBA" id="ARBA00007520"/>
    </source>
</evidence>
<feature type="domain" description="Major facilitator superfamily (MFS) profile" evidence="9">
    <location>
        <begin position="19"/>
        <end position="503"/>
    </location>
</feature>
<feature type="transmembrane region" description="Helical" evidence="8">
    <location>
        <begin position="364"/>
        <end position="387"/>
    </location>
</feature>
<dbReference type="PANTHER" id="PTHR23501">
    <property type="entry name" value="MAJOR FACILITATOR SUPERFAMILY"/>
    <property type="match status" value="1"/>
</dbReference>
<dbReference type="GO" id="GO:0005886">
    <property type="term" value="C:plasma membrane"/>
    <property type="evidence" value="ECO:0007669"/>
    <property type="project" value="UniProtKB-SubCell"/>
</dbReference>
<feature type="transmembrane region" description="Helical" evidence="8">
    <location>
        <begin position="274"/>
        <end position="294"/>
    </location>
</feature>
<dbReference type="SUPFAM" id="SSF103473">
    <property type="entry name" value="MFS general substrate transporter"/>
    <property type="match status" value="1"/>
</dbReference>
<dbReference type="STRING" id="1136497.SAMN04489752_3595"/>
<dbReference type="OrthoDB" id="7375466at2"/>
<evidence type="ECO:0000313" key="10">
    <source>
        <dbReference type="EMBL" id="SDT17955.1"/>
    </source>
</evidence>
<dbReference type="Gene3D" id="1.20.1250.20">
    <property type="entry name" value="MFS general substrate transporter like domains"/>
    <property type="match status" value="1"/>
</dbReference>
<dbReference type="PANTHER" id="PTHR23501:SF197">
    <property type="entry name" value="COMD"/>
    <property type="match status" value="1"/>
</dbReference>
<gene>
    <name evidence="10" type="ORF">SAMN04489752_3595</name>
</gene>
<feature type="transmembrane region" description="Helical" evidence="8">
    <location>
        <begin position="53"/>
        <end position="72"/>
    </location>
</feature>
<feature type="transmembrane region" description="Helical" evidence="8">
    <location>
        <begin position="476"/>
        <end position="498"/>
    </location>
</feature>
<sequence>MTTNSDNQFLLTRRKVRIIFGALIAGMLLSSLDQTIVATAMPTIVGDLGGVEYQTWTTSSYLLATTVSMPIYGKLGDIFGRRTLFLIAIALFTAASSGCAFADDFWTFVAFRAAQGLGGGGLIILSQAIIADIVPASERGKYLGPMGAIFAVAAVAGPLLGGYFVEYLTWHWVFAVNVPFGLLAFAIALLVLRLPSKRAQHPIDGAGIFLLSAVTACLIMFTDLGGRNDHGWNSATTWLWGAGFVAALAAFLVVEARAADPIIPLTLFRNREFVMASSIGLLLGTGMFAVLAFIPTFLQMSSGASAAVSGLLMLPMLAGITASSTVSGFAVAKSGRYKIYPIIGTVVAAAALACLSTLTHLTPLWLVCAYLAVLGIGLGLIMQVIVLIVQNAAPADQVGTATSTNNYLREVGAVFGVAIFGSQFTARLSHLLHEMFDAQSTTPEQAAHAASTIGPDVLGALPADLQSGVIAAYAEALAPVFAHLIPFIAVAFILALTLKEIPLSKEAGLVARGEATAAEGDC</sequence>
<evidence type="ECO:0000313" key="11">
    <source>
        <dbReference type="Proteomes" id="UP000199597"/>
    </source>
</evidence>
<evidence type="ECO:0000256" key="4">
    <source>
        <dbReference type="ARBA" id="ARBA00022475"/>
    </source>
</evidence>
<dbReference type="Gene3D" id="1.20.1720.10">
    <property type="entry name" value="Multidrug resistance protein D"/>
    <property type="match status" value="1"/>
</dbReference>
<comment type="similarity">
    <text evidence="2">Belongs to the major facilitator superfamily. TCR/Tet family.</text>
</comment>
<comment type="subcellular location">
    <subcellularLocation>
        <location evidence="1">Cell membrane</location>
        <topology evidence="1">Multi-pass membrane protein</topology>
    </subcellularLocation>
</comment>
<dbReference type="GO" id="GO:0022857">
    <property type="term" value="F:transmembrane transporter activity"/>
    <property type="evidence" value="ECO:0007669"/>
    <property type="project" value="InterPro"/>
</dbReference>
<dbReference type="FunFam" id="1.20.1720.10:FF:000004">
    <property type="entry name" value="EmrB/QacA family drug resistance transporter"/>
    <property type="match status" value="1"/>
</dbReference>
<keyword evidence="6 8" id="KW-1133">Transmembrane helix</keyword>
<dbReference type="InterPro" id="IPR036259">
    <property type="entry name" value="MFS_trans_sf"/>
</dbReference>
<feature type="transmembrane region" description="Helical" evidence="8">
    <location>
        <begin position="407"/>
        <end position="426"/>
    </location>
</feature>
<dbReference type="EMBL" id="LT629766">
    <property type="protein sequence ID" value="SDT17955.1"/>
    <property type="molecule type" value="Genomic_DNA"/>
</dbReference>
<feature type="transmembrane region" description="Helical" evidence="8">
    <location>
        <begin position="237"/>
        <end position="254"/>
    </location>
</feature>
<keyword evidence="11" id="KW-1185">Reference proteome</keyword>
<keyword evidence="7 8" id="KW-0472">Membrane</keyword>
<dbReference type="CDD" id="cd17502">
    <property type="entry name" value="MFS_Azr1_MDR_like"/>
    <property type="match status" value="1"/>
</dbReference>
<evidence type="ECO:0000256" key="3">
    <source>
        <dbReference type="ARBA" id="ARBA00022448"/>
    </source>
</evidence>
<feature type="transmembrane region" description="Helical" evidence="8">
    <location>
        <begin position="306"/>
        <end position="332"/>
    </location>
</feature>
<feature type="transmembrane region" description="Helical" evidence="8">
    <location>
        <begin position="142"/>
        <end position="164"/>
    </location>
</feature>
<keyword evidence="4" id="KW-1003">Cell membrane</keyword>
<evidence type="ECO:0000256" key="7">
    <source>
        <dbReference type="ARBA" id="ARBA00023136"/>
    </source>
</evidence>
<name>A0A1H1Y994_9MICO</name>
<dbReference type="InterPro" id="IPR011701">
    <property type="entry name" value="MFS"/>
</dbReference>
<dbReference type="RefSeq" id="WP_092016881.1">
    <property type="nucleotide sequence ID" value="NZ_LT629766.1"/>
</dbReference>
<dbReference type="AlphaFoldDB" id="A0A1H1Y994"/>